<dbReference type="PANTHER" id="PTHR42760:SF115">
    <property type="entry name" value="3-OXOACYL-[ACYL-CARRIER-PROTEIN] REDUCTASE FABG"/>
    <property type="match status" value="1"/>
</dbReference>
<dbReference type="FunFam" id="3.40.50.720:FF:000084">
    <property type="entry name" value="Short-chain dehydrogenase reductase"/>
    <property type="match status" value="1"/>
</dbReference>
<dbReference type="PRINTS" id="PR00080">
    <property type="entry name" value="SDRFAMILY"/>
</dbReference>
<dbReference type="Pfam" id="PF13561">
    <property type="entry name" value="adh_short_C2"/>
    <property type="match status" value="1"/>
</dbReference>
<dbReference type="Gene3D" id="3.40.50.720">
    <property type="entry name" value="NAD(P)-binding Rossmann-like Domain"/>
    <property type="match status" value="1"/>
</dbReference>
<dbReference type="STRING" id="913774.A0A0C3D7Y9"/>
<gene>
    <name evidence="4" type="ORF">OIDMADRAFT_151043</name>
</gene>
<dbReference type="GO" id="GO:0016616">
    <property type="term" value="F:oxidoreductase activity, acting on the CH-OH group of donors, NAD or NADP as acceptor"/>
    <property type="evidence" value="ECO:0007669"/>
    <property type="project" value="TreeGrafter"/>
</dbReference>
<dbReference type="HOGENOM" id="CLU_010194_1_0_1"/>
<dbReference type="SUPFAM" id="SSF51735">
    <property type="entry name" value="NAD(P)-binding Rossmann-fold domains"/>
    <property type="match status" value="1"/>
</dbReference>
<keyword evidence="3" id="KW-0560">Oxidoreductase</keyword>
<reference evidence="5" key="2">
    <citation type="submission" date="2015-01" db="EMBL/GenBank/DDBJ databases">
        <title>Evolutionary Origins and Diversification of the Mycorrhizal Mutualists.</title>
        <authorList>
            <consortium name="DOE Joint Genome Institute"/>
            <consortium name="Mycorrhizal Genomics Consortium"/>
            <person name="Kohler A."/>
            <person name="Kuo A."/>
            <person name="Nagy L.G."/>
            <person name="Floudas D."/>
            <person name="Copeland A."/>
            <person name="Barry K.W."/>
            <person name="Cichocki N."/>
            <person name="Veneault-Fourrey C."/>
            <person name="LaButti K."/>
            <person name="Lindquist E.A."/>
            <person name="Lipzen A."/>
            <person name="Lundell T."/>
            <person name="Morin E."/>
            <person name="Murat C."/>
            <person name="Riley R."/>
            <person name="Ohm R."/>
            <person name="Sun H."/>
            <person name="Tunlid A."/>
            <person name="Henrissat B."/>
            <person name="Grigoriev I.V."/>
            <person name="Hibbett D.S."/>
            <person name="Martin F."/>
        </authorList>
    </citation>
    <scope>NUCLEOTIDE SEQUENCE [LARGE SCALE GENOMIC DNA]</scope>
    <source>
        <strain evidence="5">Zn</strain>
    </source>
</reference>
<evidence type="ECO:0000256" key="2">
    <source>
        <dbReference type="ARBA" id="ARBA00022857"/>
    </source>
</evidence>
<dbReference type="PROSITE" id="PS00061">
    <property type="entry name" value="ADH_SHORT"/>
    <property type="match status" value="1"/>
</dbReference>
<proteinExistence type="inferred from homology"/>
<dbReference type="PRINTS" id="PR00081">
    <property type="entry name" value="GDHRDH"/>
</dbReference>
<protein>
    <submittedName>
        <fullName evidence="4">Uncharacterized protein</fullName>
    </submittedName>
</protein>
<sequence>MSNKTIAVVTGGAGDIGRAIASALAETHDIIFVVDIDRSKLLKTPGEISERGSHGVNKFMTCYCDITKEEDVANMAKSVSSHGRVRTLINNAGATNVGSLGEMTPTAWKGDISLNLNASFFCFHAFEESLKETRGSVVNIASGNGLGVFGNPAYSAAKAGLIHFTRSIAVEYGKFGVRANCVAPGTVRTGAWKEKAAANPGVFDEAMKWYPLQRGIEPRDIARAVAFLVNDELAGAITGICLPVDCGLIAGQPALARTFGQSDNY</sequence>
<evidence type="ECO:0000313" key="4">
    <source>
        <dbReference type="EMBL" id="KIN07464.1"/>
    </source>
</evidence>
<comment type="similarity">
    <text evidence="1">Belongs to the short-chain dehydrogenases/reductases (SDR) family.</text>
</comment>
<keyword evidence="2" id="KW-0521">NADP</keyword>
<dbReference type="PANTHER" id="PTHR42760">
    <property type="entry name" value="SHORT-CHAIN DEHYDROGENASES/REDUCTASES FAMILY MEMBER"/>
    <property type="match status" value="1"/>
</dbReference>
<dbReference type="OrthoDB" id="1669814at2759"/>
<evidence type="ECO:0000313" key="5">
    <source>
        <dbReference type="Proteomes" id="UP000054321"/>
    </source>
</evidence>
<dbReference type="GO" id="GO:0009688">
    <property type="term" value="P:abscisic acid biosynthetic process"/>
    <property type="evidence" value="ECO:0007669"/>
    <property type="project" value="UniProtKB-ARBA"/>
</dbReference>
<accession>A0A0C3D7Y9</accession>
<dbReference type="InterPro" id="IPR036291">
    <property type="entry name" value="NAD(P)-bd_dom_sf"/>
</dbReference>
<organism evidence="4 5">
    <name type="scientific">Oidiodendron maius (strain Zn)</name>
    <dbReference type="NCBI Taxonomy" id="913774"/>
    <lineage>
        <taxon>Eukaryota</taxon>
        <taxon>Fungi</taxon>
        <taxon>Dikarya</taxon>
        <taxon>Ascomycota</taxon>
        <taxon>Pezizomycotina</taxon>
        <taxon>Leotiomycetes</taxon>
        <taxon>Leotiomycetes incertae sedis</taxon>
        <taxon>Myxotrichaceae</taxon>
        <taxon>Oidiodendron</taxon>
    </lineage>
</organism>
<dbReference type="InterPro" id="IPR020904">
    <property type="entry name" value="Sc_DH/Rdtase_CS"/>
</dbReference>
<evidence type="ECO:0000256" key="1">
    <source>
        <dbReference type="ARBA" id="ARBA00006484"/>
    </source>
</evidence>
<dbReference type="CDD" id="cd05233">
    <property type="entry name" value="SDR_c"/>
    <property type="match status" value="1"/>
</dbReference>
<name>A0A0C3D7Y9_OIDMZ</name>
<dbReference type="EMBL" id="KN832870">
    <property type="protein sequence ID" value="KIN07464.1"/>
    <property type="molecule type" value="Genomic_DNA"/>
</dbReference>
<keyword evidence="5" id="KW-1185">Reference proteome</keyword>
<dbReference type="InterPro" id="IPR002347">
    <property type="entry name" value="SDR_fam"/>
</dbReference>
<reference evidence="4 5" key="1">
    <citation type="submission" date="2014-04" db="EMBL/GenBank/DDBJ databases">
        <authorList>
            <consortium name="DOE Joint Genome Institute"/>
            <person name="Kuo A."/>
            <person name="Martino E."/>
            <person name="Perotto S."/>
            <person name="Kohler A."/>
            <person name="Nagy L.G."/>
            <person name="Floudas D."/>
            <person name="Copeland A."/>
            <person name="Barry K.W."/>
            <person name="Cichocki N."/>
            <person name="Veneault-Fourrey C."/>
            <person name="LaButti K."/>
            <person name="Lindquist E.A."/>
            <person name="Lipzen A."/>
            <person name="Lundell T."/>
            <person name="Morin E."/>
            <person name="Murat C."/>
            <person name="Sun H."/>
            <person name="Tunlid A."/>
            <person name="Henrissat B."/>
            <person name="Grigoriev I.V."/>
            <person name="Hibbett D.S."/>
            <person name="Martin F."/>
            <person name="Nordberg H.P."/>
            <person name="Cantor M.N."/>
            <person name="Hua S.X."/>
        </authorList>
    </citation>
    <scope>NUCLEOTIDE SEQUENCE [LARGE SCALE GENOMIC DNA]</scope>
    <source>
        <strain evidence="4 5">Zn</strain>
    </source>
</reference>
<dbReference type="InParanoid" id="A0A0C3D7Y9"/>
<evidence type="ECO:0000256" key="3">
    <source>
        <dbReference type="ARBA" id="ARBA00023002"/>
    </source>
</evidence>
<dbReference type="AlphaFoldDB" id="A0A0C3D7Y9"/>
<dbReference type="Proteomes" id="UP000054321">
    <property type="component" value="Unassembled WGS sequence"/>
</dbReference>